<evidence type="ECO:0000313" key="2">
    <source>
        <dbReference type="Proteomes" id="UP000299102"/>
    </source>
</evidence>
<sequence>MSPNAGAPTYVRASGKKPKGVQSFRRVIRSQIGLLYSSGESARTRRRHWLRYLTEIAYMEASSKSYVGSHRPAGRIRPAVRCDPAGEIF</sequence>
<gene>
    <name evidence="1" type="ORF">EVAR_95593_1</name>
</gene>
<dbReference type="EMBL" id="BGZK01000357">
    <property type="protein sequence ID" value="GBP38974.1"/>
    <property type="molecule type" value="Genomic_DNA"/>
</dbReference>
<evidence type="ECO:0000313" key="1">
    <source>
        <dbReference type="EMBL" id="GBP38974.1"/>
    </source>
</evidence>
<keyword evidence="2" id="KW-1185">Reference proteome</keyword>
<protein>
    <submittedName>
        <fullName evidence="1">Uncharacterized protein</fullName>
    </submittedName>
</protein>
<comment type="caution">
    <text evidence="1">The sequence shown here is derived from an EMBL/GenBank/DDBJ whole genome shotgun (WGS) entry which is preliminary data.</text>
</comment>
<proteinExistence type="predicted"/>
<dbReference type="AlphaFoldDB" id="A0A4C1VM70"/>
<dbReference type="Proteomes" id="UP000299102">
    <property type="component" value="Unassembled WGS sequence"/>
</dbReference>
<accession>A0A4C1VM70</accession>
<reference evidence="1 2" key="1">
    <citation type="journal article" date="2019" name="Commun. Biol.">
        <title>The bagworm genome reveals a unique fibroin gene that provides high tensile strength.</title>
        <authorList>
            <person name="Kono N."/>
            <person name="Nakamura H."/>
            <person name="Ohtoshi R."/>
            <person name="Tomita M."/>
            <person name="Numata K."/>
            <person name="Arakawa K."/>
        </authorList>
    </citation>
    <scope>NUCLEOTIDE SEQUENCE [LARGE SCALE GENOMIC DNA]</scope>
</reference>
<name>A0A4C1VM70_EUMVA</name>
<organism evidence="1 2">
    <name type="scientific">Eumeta variegata</name>
    <name type="common">Bagworm moth</name>
    <name type="synonym">Eumeta japonica</name>
    <dbReference type="NCBI Taxonomy" id="151549"/>
    <lineage>
        <taxon>Eukaryota</taxon>
        <taxon>Metazoa</taxon>
        <taxon>Ecdysozoa</taxon>
        <taxon>Arthropoda</taxon>
        <taxon>Hexapoda</taxon>
        <taxon>Insecta</taxon>
        <taxon>Pterygota</taxon>
        <taxon>Neoptera</taxon>
        <taxon>Endopterygota</taxon>
        <taxon>Lepidoptera</taxon>
        <taxon>Glossata</taxon>
        <taxon>Ditrysia</taxon>
        <taxon>Tineoidea</taxon>
        <taxon>Psychidae</taxon>
        <taxon>Oiketicinae</taxon>
        <taxon>Eumeta</taxon>
    </lineage>
</organism>